<dbReference type="GO" id="GO:0034599">
    <property type="term" value="P:cellular response to oxidative stress"/>
    <property type="evidence" value="ECO:0007669"/>
    <property type="project" value="TreeGrafter"/>
</dbReference>
<dbReference type="InterPro" id="IPR000889">
    <property type="entry name" value="Glutathione_peroxidase"/>
</dbReference>
<dbReference type="CDD" id="cd00340">
    <property type="entry name" value="GSH_Peroxidase"/>
    <property type="match status" value="1"/>
</dbReference>
<dbReference type="PANTHER" id="PTHR11592">
    <property type="entry name" value="GLUTATHIONE PEROXIDASE"/>
    <property type="match status" value="1"/>
</dbReference>
<dbReference type="GO" id="GO:0004601">
    <property type="term" value="F:peroxidase activity"/>
    <property type="evidence" value="ECO:0007669"/>
    <property type="project" value="UniProtKB-KW"/>
</dbReference>
<evidence type="ECO:0000256" key="4">
    <source>
        <dbReference type="PIRSR" id="PIRSR000303-1"/>
    </source>
</evidence>
<dbReference type="AlphaFoldDB" id="A0A2W5UCV8"/>
<dbReference type="PRINTS" id="PR01011">
    <property type="entry name" value="GLUTPROXDASE"/>
</dbReference>
<proteinExistence type="inferred from homology"/>
<evidence type="ECO:0000256" key="3">
    <source>
        <dbReference type="ARBA" id="ARBA00023002"/>
    </source>
</evidence>
<evidence type="ECO:0000256" key="1">
    <source>
        <dbReference type="ARBA" id="ARBA00006926"/>
    </source>
</evidence>
<dbReference type="PROSITE" id="PS51355">
    <property type="entry name" value="GLUTATHIONE_PEROXID_3"/>
    <property type="match status" value="1"/>
</dbReference>
<dbReference type="FunFam" id="3.40.30.10:FF:000010">
    <property type="entry name" value="Glutathione peroxidase"/>
    <property type="match status" value="1"/>
</dbReference>
<dbReference type="SUPFAM" id="SSF52833">
    <property type="entry name" value="Thioredoxin-like"/>
    <property type="match status" value="1"/>
</dbReference>
<evidence type="ECO:0000313" key="6">
    <source>
        <dbReference type="EMBL" id="PZR06728.1"/>
    </source>
</evidence>
<comment type="similarity">
    <text evidence="1 5">Belongs to the glutathione peroxidase family.</text>
</comment>
<evidence type="ECO:0000313" key="7">
    <source>
        <dbReference type="Proteomes" id="UP000249432"/>
    </source>
</evidence>
<dbReference type="PANTHER" id="PTHR11592:SF78">
    <property type="entry name" value="GLUTATHIONE PEROXIDASE"/>
    <property type="match status" value="1"/>
</dbReference>
<name>A0A2W5UCV8_9CORY</name>
<keyword evidence="2 5" id="KW-0575">Peroxidase</keyword>
<protein>
    <recommendedName>
        <fullName evidence="5">Glutathione peroxidase</fullName>
    </recommendedName>
</protein>
<sequence>MSIYDIPVTTIDGKETTLRSWEGHVLLIVNVASECGFTPQYEALEHIFEEYAARGFFVIGVPCNQFGEQEPGSNEEIKEFASSKFGVTFPLLSKTDVNDDNEHPLYTELKKTADNNGEAGDVKWNFEKFVLSDSGEVLGRFRSDVDPEDDALLDLIEDNLPL</sequence>
<evidence type="ECO:0000256" key="2">
    <source>
        <dbReference type="ARBA" id="ARBA00022559"/>
    </source>
</evidence>
<feature type="active site" evidence="4">
    <location>
        <position position="35"/>
    </location>
</feature>
<dbReference type="InterPro" id="IPR029759">
    <property type="entry name" value="GPX_AS"/>
</dbReference>
<comment type="caution">
    <text evidence="6">The sequence shown here is derived from an EMBL/GenBank/DDBJ whole genome shotgun (WGS) entry which is preliminary data.</text>
</comment>
<organism evidence="6 7">
    <name type="scientific">Corynebacterium kroppenstedtii</name>
    <dbReference type="NCBI Taxonomy" id="161879"/>
    <lineage>
        <taxon>Bacteria</taxon>
        <taxon>Bacillati</taxon>
        <taxon>Actinomycetota</taxon>
        <taxon>Actinomycetes</taxon>
        <taxon>Mycobacteriales</taxon>
        <taxon>Corynebacteriaceae</taxon>
        <taxon>Corynebacterium</taxon>
    </lineage>
</organism>
<dbReference type="RefSeq" id="WP_303733774.1">
    <property type="nucleotide sequence ID" value="NZ_CAKZHK010000006.1"/>
</dbReference>
<dbReference type="Pfam" id="PF00255">
    <property type="entry name" value="GSHPx"/>
    <property type="match status" value="1"/>
</dbReference>
<dbReference type="PIRSF" id="PIRSF000303">
    <property type="entry name" value="Glutathion_perox"/>
    <property type="match status" value="1"/>
</dbReference>
<dbReference type="EMBL" id="QFRA01000001">
    <property type="protein sequence ID" value="PZR06728.1"/>
    <property type="molecule type" value="Genomic_DNA"/>
</dbReference>
<dbReference type="InterPro" id="IPR036249">
    <property type="entry name" value="Thioredoxin-like_sf"/>
</dbReference>
<accession>A0A2W5UCV8</accession>
<dbReference type="Proteomes" id="UP000249432">
    <property type="component" value="Unassembled WGS sequence"/>
</dbReference>
<evidence type="ECO:0000256" key="5">
    <source>
        <dbReference type="RuleBase" id="RU000499"/>
    </source>
</evidence>
<reference evidence="6 7" key="1">
    <citation type="submission" date="2017-08" db="EMBL/GenBank/DDBJ databases">
        <title>Infants hospitalized years apart are colonized by the same room-sourced microbial strains.</title>
        <authorList>
            <person name="Brooks B."/>
            <person name="Olm M.R."/>
            <person name="Firek B.A."/>
            <person name="Baker R."/>
            <person name="Thomas B.C."/>
            <person name="Morowitz M.J."/>
            <person name="Banfield J.F."/>
        </authorList>
    </citation>
    <scope>NUCLEOTIDE SEQUENCE [LARGE SCALE GENOMIC DNA]</scope>
    <source>
        <strain evidence="6">S2_003_000_R1_3</strain>
    </source>
</reference>
<dbReference type="PROSITE" id="PS00460">
    <property type="entry name" value="GLUTATHIONE_PEROXID_1"/>
    <property type="match status" value="1"/>
</dbReference>
<dbReference type="Gene3D" id="3.40.30.10">
    <property type="entry name" value="Glutaredoxin"/>
    <property type="match status" value="1"/>
</dbReference>
<gene>
    <name evidence="6" type="ORF">DI525_00065</name>
</gene>
<keyword evidence="3 5" id="KW-0560">Oxidoreductase</keyword>